<accession>A0ABU7L1Z5</accession>
<keyword evidence="1" id="KW-0472">Membrane</keyword>
<dbReference type="EMBL" id="JAUUCC010000194">
    <property type="protein sequence ID" value="MEE2055564.1"/>
    <property type="molecule type" value="Genomic_DNA"/>
</dbReference>
<feature type="transmembrane region" description="Helical" evidence="1">
    <location>
        <begin position="45"/>
        <end position="65"/>
    </location>
</feature>
<dbReference type="Proteomes" id="UP001348641">
    <property type="component" value="Unassembled WGS sequence"/>
</dbReference>
<evidence type="ECO:0000313" key="3">
    <source>
        <dbReference type="Proteomes" id="UP001348641"/>
    </source>
</evidence>
<feature type="transmembrane region" description="Helical" evidence="1">
    <location>
        <begin position="86"/>
        <end position="107"/>
    </location>
</feature>
<sequence length="112" mass="11431">MDVLNATNDLVAHMAAVPMDGGAFGWDTNPDLPAFEDGHDPIQQVFSWGQGIIVVIGIIGILFAAGKMAIGKFGRSDLAADGVGGLVWTVMGISLMLVAIPVILAVADVAGG</sequence>
<evidence type="ECO:0008006" key="4">
    <source>
        <dbReference type="Google" id="ProtNLM"/>
    </source>
</evidence>
<dbReference type="RefSeq" id="WP_330162311.1">
    <property type="nucleotide sequence ID" value="NZ_BAAAJA010000018.1"/>
</dbReference>
<keyword evidence="1" id="KW-0812">Transmembrane</keyword>
<proteinExistence type="predicted"/>
<name>A0ABU7L1Z5_9ACTN</name>
<organism evidence="2 3">
    <name type="scientific">Nocardiopsis tropica</name>
    <dbReference type="NCBI Taxonomy" id="109330"/>
    <lineage>
        <taxon>Bacteria</taxon>
        <taxon>Bacillati</taxon>
        <taxon>Actinomycetota</taxon>
        <taxon>Actinomycetes</taxon>
        <taxon>Streptosporangiales</taxon>
        <taxon>Nocardiopsidaceae</taxon>
        <taxon>Nocardiopsis</taxon>
    </lineage>
</organism>
<evidence type="ECO:0000313" key="2">
    <source>
        <dbReference type="EMBL" id="MEE2055564.1"/>
    </source>
</evidence>
<comment type="caution">
    <text evidence="2">The sequence shown here is derived from an EMBL/GenBank/DDBJ whole genome shotgun (WGS) entry which is preliminary data.</text>
</comment>
<protein>
    <recommendedName>
        <fullName evidence="4">Integral membrane protein</fullName>
    </recommendedName>
</protein>
<keyword evidence="1" id="KW-1133">Transmembrane helix</keyword>
<reference evidence="2 3" key="1">
    <citation type="submission" date="2023-07" db="EMBL/GenBank/DDBJ databases">
        <authorList>
            <person name="Girao M."/>
            <person name="Carvalho M.F."/>
        </authorList>
    </citation>
    <scope>NUCLEOTIDE SEQUENCE [LARGE SCALE GENOMIC DNA]</scope>
    <source>
        <strain evidence="2 3">66/93</strain>
    </source>
</reference>
<evidence type="ECO:0000256" key="1">
    <source>
        <dbReference type="SAM" id="Phobius"/>
    </source>
</evidence>
<gene>
    <name evidence="2" type="ORF">Q8A49_34210</name>
</gene>